<reference evidence="3" key="2">
    <citation type="submission" date="2015-05" db="EMBL/GenBank/DDBJ databases">
        <title>Complete genome sequence of Corynebacterium uterequi DSM 45634, isolated from the uterus of a maiden mare.</title>
        <authorList>
            <person name="Ruckert C."/>
            <person name="Albersmeier A."/>
            <person name="Winkler A."/>
            <person name="Tauch A."/>
        </authorList>
    </citation>
    <scope>NUCLEOTIDE SEQUENCE [LARGE SCALE GENOMIC DNA]</scope>
    <source>
        <strain evidence="3">DSM 45634</strain>
    </source>
</reference>
<evidence type="ECO:0000313" key="3">
    <source>
        <dbReference type="Proteomes" id="UP000035548"/>
    </source>
</evidence>
<dbReference type="KEGG" id="cut:CUTER_02945"/>
<keyword evidence="1" id="KW-0812">Transmembrane</keyword>
<feature type="transmembrane region" description="Helical" evidence="1">
    <location>
        <begin position="12"/>
        <end position="32"/>
    </location>
</feature>
<evidence type="ECO:0000313" key="2">
    <source>
        <dbReference type="EMBL" id="AKK10602.1"/>
    </source>
</evidence>
<protein>
    <submittedName>
        <fullName evidence="2">Uncharacterized protein</fullName>
    </submittedName>
</protein>
<dbReference type="AlphaFoldDB" id="A0A0G3HHE8"/>
<keyword evidence="1" id="KW-0472">Membrane</keyword>
<evidence type="ECO:0000256" key="1">
    <source>
        <dbReference type="SAM" id="Phobius"/>
    </source>
</evidence>
<gene>
    <name evidence="2" type="ORF">CUTER_02945</name>
</gene>
<accession>A0A0G3HHE8</accession>
<feature type="transmembrane region" description="Helical" evidence="1">
    <location>
        <begin position="62"/>
        <end position="81"/>
    </location>
</feature>
<keyword evidence="1" id="KW-1133">Transmembrane helix</keyword>
<dbReference type="PATRIC" id="fig|1072256.5.peg.584"/>
<dbReference type="Proteomes" id="UP000035548">
    <property type="component" value="Chromosome"/>
</dbReference>
<dbReference type="RefSeq" id="WP_047259163.1">
    <property type="nucleotide sequence ID" value="NZ_CP011546.1"/>
</dbReference>
<feature type="transmembrane region" description="Helical" evidence="1">
    <location>
        <begin position="93"/>
        <end position="113"/>
    </location>
</feature>
<proteinExistence type="predicted"/>
<organism evidence="2 3">
    <name type="scientific">Corynebacterium uterequi</name>
    <dbReference type="NCBI Taxonomy" id="1072256"/>
    <lineage>
        <taxon>Bacteria</taxon>
        <taxon>Bacillati</taxon>
        <taxon>Actinomycetota</taxon>
        <taxon>Actinomycetes</taxon>
        <taxon>Mycobacteriales</taxon>
        <taxon>Corynebacteriaceae</taxon>
        <taxon>Corynebacterium</taxon>
    </lineage>
</organism>
<sequence>MYKSIWLFSRYPIFELIAIIITISLTSHVLFYNVDWCVFMFKLAIPVVLLWKRVITLFGSRFAWVHAVLGVTILVVEYSFFIDEPSSIGDKLLVPLGFGIIYAAAGEMLRALVRRWNSRRQCARADVPGGV</sequence>
<reference evidence="2 3" key="1">
    <citation type="journal article" date="2015" name="Genome Announc.">
        <title>Virulence Factor Genes Detected in the Complete Genome Sequence of Corynebacterium uterequi DSM 45634, Isolated from the Uterus of a Maiden Mare.</title>
        <authorList>
            <person name="Ruckert C."/>
            <person name="Kriete M."/>
            <person name="Jaenicke S."/>
            <person name="Winkler A."/>
            <person name="Tauch A."/>
        </authorList>
    </citation>
    <scope>NUCLEOTIDE SEQUENCE [LARGE SCALE GENOMIC DNA]</scope>
    <source>
        <strain evidence="2 3">DSM 45634</strain>
    </source>
</reference>
<dbReference type="EMBL" id="CP011546">
    <property type="protein sequence ID" value="AKK10602.1"/>
    <property type="molecule type" value="Genomic_DNA"/>
</dbReference>
<feature type="transmembrane region" description="Helical" evidence="1">
    <location>
        <begin position="38"/>
        <end position="55"/>
    </location>
</feature>
<keyword evidence="3" id="KW-1185">Reference proteome</keyword>
<name>A0A0G3HHE8_9CORY</name>